<name>A0A318TTQ7_9RHOB</name>
<dbReference type="GO" id="GO:0009279">
    <property type="term" value="C:cell outer membrane"/>
    <property type="evidence" value="ECO:0007669"/>
    <property type="project" value="UniProtKB-SubCell"/>
</dbReference>
<dbReference type="PANTHER" id="PTHR40980:SF4">
    <property type="entry name" value="TONB-DEPENDENT RECEPTOR-LIKE BETA-BARREL DOMAIN-CONTAINING PROTEIN"/>
    <property type="match status" value="1"/>
</dbReference>
<keyword evidence="7" id="KW-0675">Receptor</keyword>
<comment type="similarity">
    <text evidence="4">Belongs to the TonB-dependent receptor family.</text>
</comment>
<dbReference type="SUPFAM" id="SSF56935">
    <property type="entry name" value="Porins"/>
    <property type="match status" value="1"/>
</dbReference>
<dbReference type="AlphaFoldDB" id="A0A318TTQ7"/>
<evidence type="ECO:0000313" key="8">
    <source>
        <dbReference type="Proteomes" id="UP000247727"/>
    </source>
</evidence>
<evidence type="ECO:0000259" key="5">
    <source>
        <dbReference type="Pfam" id="PF00593"/>
    </source>
</evidence>
<dbReference type="InterPro" id="IPR012910">
    <property type="entry name" value="Plug_dom"/>
</dbReference>
<reference evidence="7 8" key="1">
    <citation type="submission" date="2018-06" db="EMBL/GenBank/DDBJ databases">
        <title>Genomic Encyclopedia of Type Strains, Phase III (KMG-III): the genomes of soil and plant-associated and newly described type strains.</title>
        <authorList>
            <person name="Whitman W."/>
        </authorList>
    </citation>
    <scope>NUCLEOTIDE SEQUENCE [LARGE SCALE GENOMIC DNA]</scope>
    <source>
        <strain evidence="7 8">JA737</strain>
    </source>
</reference>
<protein>
    <submittedName>
        <fullName evidence="7">Outer membrane receptor for ferrienterochelin and colicin</fullName>
    </submittedName>
</protein>
<dbReference type="Proteomes" id="UP000247727">
    <property type="component" value="Unassembled WGS sequence"/>
</dbReference>
<dbReference type="Pfam" id="PF00593">
    <property type="entry name" value="TonB_dep_Rec_b-barrel"/>
    <property type="match status" value="1"/>
</dbReference>
<gene>
    <name evidence="7" type="ORF">C8J30_11319</name>
</gene>
<proteinExistence type="inferred from homology"/>
<feature type="domain" description="TonB-dependent receptor plug" evidence="6">
    <location>
        <begin position="67"/>
        <end position="161"/>
    </location>
</feature>
<organism evidence="7 8">
    <name type="scientific">Rhodobacter viridis</name>
    <dbReference type="NCBI Taxonomy" id="1054202"/>
    <lineage>
        <taxon>Bacteria</taxon>
        <taxon>Pseudomonadati</taxon>
        <taxon>Pseudomonadota</taxon>
        <taxon>Alphaproteobacteria</taxon>
        <taxon>Rhodobacterales</taxon>
        <taxon>Rhodobacter group</taxon>
        <taxon>Rhodobacter</taxon>
    </lineage>
</organism>
<keyword evidence="4" id="KW-0798">TonB box</keyword>
<keyword evidence="8" id="KW-1185">Reference proteome</keyword>
<sequence>MILPGFHATAEEAGPDAAGVFALDTILVNGTSAAHCLPRGAARAEADTRPECLGRGVGRADLPGATLDASQFDRLPTGARANALIKRLPTITTGGGPGEDKDARIMGLDKEYTRTLVDGYQLPDGGEKREFNLDRFPVAMIDQVEVVRTKTADMETDGIAGKVILHSKDIPETLTRTLSVRGGQTSDGIGNFGISGHIGGMFTADFGAQAVINIARDGASKTKVKTSPSGAVERTLEEKPQPAREFLGDVMWRSEIGTFRFKPVYLDQTEEKTKDLQKLTADGAFNGSETGAEDKTKQTRGATLSWGEQIGGFDIEARAGYMRGDEDKTAATTTTTAAGAGTGKLETEDKADVNRTLEVDAKTPIHLGAVAGELKFGLALRDKSRDKTKVSNGAVATGKESYALDESYRAAYVMGKFDLGGTVTLKPGLRFEAVTLEGTSIGSGLRAEGKARDLLPSLAASWQINDRWTLSGGLGRSVNRPKFDLLAPFETTSGSTLTVGNPDLDPQPANTYDLDLTFKGDHAELVFGLWHRNIKGVIEEGTATGEIRDGKTVVSAQNVGDGTTSGVSLTQRISLAHLESPVLRGFTLGANENWASSKLHVAVTGATRKFKEQPNFWGDVFVEWTDPSERLILMAAYNYTGKLPAVGDSGTDWRESEDTLDLKVSYDFDNGTELYLLGENVLEGARVTHAANGDVTRETGPSLVTLGVTRRF</sequence>
<keyword evidence="2 4" id="KW-0472">Membrane</keyword>
<dbReference type="Gene3D" id="2.40.170.20">
    <property type="entry name" value="TonB-dependent receptor, beta-barrel domain"/>
    <property type="match status" value="1"/>
</dbReference>
<dbReference type="InterPro" id="IPR037066">
    <property type="entry name" value="Plug_dom_sf"/>
</dbReference>
<dbReference type="EMBL" id="QJTK01000013">
    <property type="protein sequence ID" value="PYF08162.1"/>
    <property type="molecule type" value="Genomic_DNA"/>
</dbReference>
<accession>A0A318TTQ7</accession>
<evidence type="ECO:0000313" key="7">
    <source>
        <dbReference type="EMBL" id="PYF08162.1"/>
    </source>
</evidence>
<comment type="caution">
    <text evidence="7">The sequence shown here is derived from an EMBL/GenBank/DDBJ whole genome shotgun (WGS) entry which is preliminary data.</text>
</comment>
<dbReference type="PANTHER" id="PTHR40980">
    <property type="entry name" value="PLUG DOMAIN-CONTAINING PROTEIN"/>
    <property type="match status" value="1"/>
</dbReference>
<feature type="domain" description="TonB-dependent receptor-like beta-barrel" evidence="5">
    <location>
        <begin position="275"/>
        <end position="680"/>
    </location>
</feature>
<evidence type="ECO:0000256" key="4">
    <source>
        <dbReference type="RuleBase" id="RU003357"/>
    </source>
</evidence>
<dbReference type="InterPro" id="IPR036942">
    <property type="entry name" value="Beta-barrel_TonB_sf"/>
</dbReference>
<comment type="subcellular location">
    <subcellularLocation>
        <location evidence="1 4">Cell outer membrane</location>
    </subcellularLocation>
</comment>
<dbReference type="Pfam" id="PF07715">
    <property type="entry name" value="Plug"/>
    <property type="match status" value="1"/>
</dbReference>
<evidence type="ECO:0000256" key="2">
    <source>
        <dbReference type="ARBA" id="ARBA00023136"/>
    </source>
</evidence>
<evidence type="ECO:0000256" key="1">
    <source>
        <dbReference type="ARBA" id="ARBA00004442"/>
    </source>
</evidence>
<dbReference type="Gene3D" id="2.170.130.10">
    <property type="entry name" value="TonB-dependent receptor, plug domain"/>
    <property type="match status" value="1"/>
</dbReference>
<evidence type="ECO:0000256" key="3">
    <source>
        <dbReference type="ARBA" id="ARBA00023237"/>
    </source>
</evidence>
<dbReference type="InterPro" id="IPR000531">
    <property type="entry name" value="Beta-barrel_TonB"/>
</dbReference>
<evidence type="ECO:0000259" key="6">
    <source>
        <dbReference type="Pfam" id="PF07715"/>
    </source>
</evidence>
<keyword evidence="3" id="KW-0998">Cell outer membrane</keyword>